<feature type="coiled-coil region" evidence="3">
    <location>
        <begin position="236"/>
        <end position="270"/>
    </location>
</feature>
<comment type="caution">
    <text evidence="5">The sequence shown here is derived from an EMBL/GenBank/DDBJ whole genome shotgun (WGS) entry which is preliminary data.</text>
</comment>
<dbReference type="GO" id="GO:0005737">
    <property type="term" value="C:cytoplasm"/>
    <property type="evidence" value="ECO:0007669"/>
    <property type="project" value="UniProtKB-SubCell"/>
</dbReference>
<feature type="domain" description="YEATS" evidence="4">
    <location>
        <begin position="5"/>
        <end position="192"/>
    </location>
</feature>
<name>A0A1Y2FN49_9BASI</name>
<sequence length="279" mass="31091">MATKRLRGVSVYRPIIYGNTAVLLDASERGENDHTHRWTVGVRSATSPAVPSKNQASQIGGADDLSYFIKKVTFKLHETYSQPLRTIEKPPFEVTETGWGEFDIIIKIFFVPEAFEKPLTFTHHLKLHPWPLDLSSLPRPPTPVLNADGTEETPSVAPEPPALVLSPVHSWQYEEVVFVEPTELFYSTLLARPPAPLPKSNRHPRTLVHALGGGGNFGEFSLEMENDEGGRMDEARKKTLEEIEEMRKVLVGHEKELQGLKKEVEEIQATQAANATPAA</sequence>
<comment type="function">
    <text evidence="3">Component of the SWR1 complex which mediates the ATP-dependent exchange of histone H2A for an H2A variant leading to transcriptional regulation of selected genes by chromatin remodeling. Component of the NuA4 histone acetyltransferase complex which is involved in transcriptional activation of selected genes principally by acetylation of nucleosomal histones H4 and H2A. The NuA4 complex is also involved in DNA repair. Yaf9 may also be required for viability in conditions in which the structural integrity of the spindle is compromised.</text>
</comment>
<dbReference type="Pfam" id="PF03366">
    <property type="entry name" value="YEATS"/>
    <property type="match status" value="1"/>
</dbReference>
<keyword evidence="3" id="KW-0010">Activator</keyword>
<dbReference type="FunCoup" id="A0A1Y2FN49">
    <property type="interactions" value="392"/>
</dbReference>
<keyword evidence="3" id="KW-0963">Cytoplasm</keyword>
<evidence type="ECO:0000256" key="3">
    <source>
        <dbReference type="RuleBase" id="RU367117"/>
    </source>
</evidence>
<keyword evidence="1 2" id="KW-0539">Nucleus</keyword>
<dbReference type="EMBL" id="MCGR01000016">
    <property type="protein sequence ID" value="ORY85421.1"/>
    <property type="molecule type" value="Genomic_DNA"/>
</dbReference>
<reference evidence="5 6" key="1">
    <citation type="submission" date="2016-07" db="EMBL/GenBank/DDBJ databases">
        <title>Pervasive Adenine N6-methylation of Active Genes in Fungi.</title>
        <authorList>
            <consortium name="DOE Joint Genome Institute"/>
            <person name="Mondo S.J."/>
            <person name="Dannebaum R.O."/>
            <person name="Kuo R.C."/>
            <person name="Labutti K."/>
            <person name="Haridas S."/>
            <person name="Kuo A."/>
            <person name="Salamov A."/>
            <person name="Ahrendt S.R."/>
            <person name="Lipzen A."/>
            <person name="Sullivan W."/>
            <person name="Andreopoulos W.B."/>
            <person name="Clum A."/>
            <person name="Lindquist E."/>
            <person name="Daum C."/>
            <person name="Ramamoorthy G.K."/>
            <person name="Gryganskyi A."/>
            <person name="Culley D."/>
            <person name="Magnuson J.K."/>
            <person name="James T.Y."/>
            <person name="O'Malley M.A."/>
            <person name="Stajich J.E."/>
            <person name="Spatafora J.W."/>
            <person name="Visel A."/>
            <person name="Grigoriev I.V."/>
        </authorList>
    </citation>
    <scope>NUCLEOTIDE SEQUENCE [LARGE SCALE GENOMIC DNA]</scope>
    <source>
        <strain evidence="5 6">62-1032</strain>
    </source>
</reference>
<gene>
    <name evidence="3" type="primary">YAF9</name>
    <name evidence="5" type="ORF">BCR35DRAFT_339821</name>
</gene>
<evidence type="ECO:0000256" key="1">
    <source>
        <dbReference type="ARBA" id="ARBA00023242"/>
    </source>
</evidence>
<dbReference type="CDD" id="cd16908">
    <property type="entry name" value="YEATS_Yaf9_like"/>
    <property type="match status" value="1"/>
</dbReference>
<dbReference type="GO" id="GO:0006325">
    <property type="term" value="P:chromatin organization"/>
    <property type="evidence" value="ECO:0007669"/>
    <property type="project" value="UniProtKB-KW"/>
</dbReference>
<keyword evidence="3" id="KW-0156">Chromatin regulator</keyword>
<evidence type="ECO:0000313" key="5">
    <source>
        <dbReference type="EMBL" id="ORY85421.1"/>
    </source>
</evidence>
<keyword evidence="3" id="KW-0805">Transcription regulation</keyword>
<evidence type="ECO:0000259" key="4">
    <source>
        <dbReference type="PROSITE" id="PS51037"/>
    </source>
</evidence>
<dbReference type="GO" id="GO:0006355">
    <property type="term" value="P:regulation of DNA-templated transcription"/>
    <property type="evidence" value="ECO:0007669"/>
    <property type="project" value="InterPro"/>
</dbReference>
<dbReference type="InterPro" id="IPR005033">
    <property type="entry name" value="YEATS"/>
</dbReference>
<keyword evidence="3" id="KW-0234">DNA repair</keyword>
<protein>
    <recommendedName>
        <fullName evidence="3">Protein AF-9 homolog</fullName>
    </recommendedName>
</protein>
<dbReference type="InParanoid" id="A0A1Y2FN49"/>
<accession>A0A1Y2FN49</accession>
<dbReference type="GO" id="GO:0000812">
    <property type="term" value="C:Swr1 complex"/>
    <property type="evidence" value="ECO:0007669"/>
    <property type="project" value="UniProtKB-UniRule"/>
</dbReference>
<dbReference type="PANTHER" id="PTHR23195">
    <property type="entry name" value="YEATS DOMAIN"/>
    <property type="match status" value="1"/>
</dbReference>
<keyword evidence="3" id="KW-0227">DNA damage</keyword>
<organism evidence="5 6">
    <name type="scientific">Leucosporidium creatinivorum</name>
    <dbReference type="NCBI Taxonomy" id="106004"/>
    <lineage>
        <taxon>Eukaryota</taxon>
        <taxon>Fungi</taxon>
        <taxon>Dikarya</taxon>
        <taxon>Basidiomycota</taxon>
        <taxon>Pucciniomycotina</taxon>
        <taxon>Microbotryomycetes</taxon>
        <taxon>Leucosporidiales</taxon>
        <taxon>Leucosporidium</taxon>
    </lineage>
</organism>
<proteinExistence type="inferred from homology"/>
<evidence type="ECO:0000256" key="2">
    <source>
        <dbReference type="PROSITE-ProRule" id="PRU00376"/>
    </source>
</evidence>
<keyword evidence="3" id="KW-0175">Coiled coil</keyword>
<dbReference type="AlphaFoldDB" id="A0A1Y2FN49"/>
<comment type="subunit">
    <text evidence="3">Component of the SWR1 chromatin-remodeling complex and of the NuA4 histone acetyltransferase complex.</text>
</comment>
<dbReference type="Gene3D" id="2.60.40.1970">
    <property type="entry name" value="YEATS domain"/>
    <property type="match status" value="1"/>
</dbReference>
<dbReference type="InterPro" id="IPR055129">
    <property type="entry name" value="YEATS_dom"/>
</dbReference>
<dbReference type="STRING" id="106004.A0A1Y2FN49"/>
<dbReference type="OrthoDB" id="16041at2759"/>
<comment type="similarity">
    <text evidence="3">Belongs to the YAF9 family.</text>
</comment>
<comment type="domain">
    <text evidence="3">The coiled-coil domain is required for assembly into the NuA4 complex.</text>
</comment>
<dbReference type="PROSITE" id="PS51037">
    <property type="entry name" value="YEATS"/>
    <property type="match status" value="1"/>
</dbReference>
<comment type="subcellular location">
    <subcellularLocation>
        <location evidence="3">Nucleus</location>
    </subcellularLocation>
    <subcellularLocation>
        <location evidence="3">Cytoplasm</location>
    </subcellularLocation>
</comment>
<dbReference type="Proteomes" id="UP000193467">
    <property type="component" value="Unassembled WGS sequence"/>
</dbReference>
<dbReference type="InterPro" id="IPR038704">
    <property type="entry name" value="YEAST_sf"/>
</dbReference>
<evidence type="ECO:0000313" key="6">
    <source>
        <dbReference type="Proteomes" id="UP000193467"/>
    </source>
</evidence>
<keyword evidence="3" id="KW-0804">Transcription</keyword>
<keyword evidence="6" id="KW-1185">Reference proteome</keyword>
<dbReference type="GO" id="GO:0006281">
    <property type="term" value="P:DNA repair"/>
    <property type="evidence" value="ECO:0007669"/>
    <property type="project" value="UniProtKB-UniRule"/>
</dbReference>